<feature type="transmembrane region" description="Helical" evidence="5">
    <location>
        <begin position="89"/>
        <end position="111"/>
    </location>
</feature>
<name>A0ABS8PR51_9BACT</name>
<gene>
    <name evidence="6" type="ORF">LQ567_12405</name>
</gene>
<keyword evidence="3 5" id="KW-1133">Transmembrane helix</keyword>
<dbReference type="InterPro" id="IPR002781">
    <property type="entry name" value="TM_pro_TauE-like"/>
</dbReference>
<evidence type="ECO:0000256" key="5">
    <source>
        <dbReference type="RuleBase" id="RU363041"/>
    </source>
</evidence>
<protein>
    <recommendedName>
        <fullName evidence="5">Probable membrane transporter protein</fullName>
    </recommendedName>
</protein>
<keyword evidence="5" id="KW-1003">Cell membrane</keyword>
<keyword evidence="2 5" id="KW-0812">Transmembrane</keyword>
<feature type="transmembrane region" description="Helical" evidence="5">
    <location>
        <begin position="198"/>
        <end position="216"/>
    </location>
</feature>
<comment type="subcellular location">
    <subcellularLocation>
        <location evidence="5">Cell membrane</location>
        <topology evidence="5">Multi-pass membrane protein</topology>
    </subcellularLocation>
    <subcellularLocation>
        <location evidence="1">Membrane</location>
        <topology evidence="1">Multi-pass membrane protein</topology>
    </subcellularLocation>
</comment>
<keyword evidence="7" id="KW-1185">Reference proteome</keyword>
<dbReference type="Pfam" id="PF01925">
    <property type="entry name" value="TauE"/>
    <property type="match status" value="1"/>
</dbReference>
<feature type="transmembrane region" description="Helical" evidence="5">
    <location>
        <begin position="131"/>
        <end position="161"/>
    </location>
</feature>
<evidence type="ECO:0000256" key="2">
    <source>
        <dbReference type="ARBA" id="ARBA00022692"/>
    </source>
</evidence>
<evidence type="ECO:0000313" key="7">
    <source>
        <dbReference type="Proteomes" id="UP001199816"/>
    </source>
</evidence>
<keyword evidence="4 5" id="KW-0472">Membrane</keyword>
<feature type="transmembrane region" description="Helical" evidence="5">
    <location>
        <begin position="59"/>
        <end position="77"/>
    </location>
</feature>
<feature type="transmembrane region" description="Helical" evidence="5">
    <location>
        <begin position="228"/>
        <end position="247"/>
    </location>
</feature>
<reference evidence="6 7" key="1">
    <citation type="submission" date="2021-11" db="EMBL/GenBank/DDBJ databases">
        <title>Genomic of Niabella pedocola.</title>
        <authorList>
            <person name="Wu T."/>
        </authorList>
    </citation>
    <scope>NUCLEOTIDE SEQUENCE [LARGE SCALE GENOMIC DNA]</scope>
    <source>
        <strain evidence="6 7">JCM 31011</strain>
    </source>
</reference>
<comment type="similarity">
    <text evidence="5">Belongs to the 4-toluene sulfonate uptake permease (TSUP) (TC 2.A.102) family.</text>
</comment>
<evidence type="ECO:0000256" key="1">
    <source>
        <dbReference type="ARBA" id="ARBA00004141"/>
    </source>
</evidence>
<sequence length="249" mass="27130">MSLGLIGSGGSILAIPILVYFFGLTPEHATTHSLFIVGITSAIAVRKHYRFGNLKLREALYFAIPSIISLLLSRKYLLPAIPEVIFDRGLIITKHMAMMVLFALLMMGASLSMIRKPIPSTVSGQVSISRLVLLGLLIGIVTGFLGAGGGFLIVPVLIFYGGMSMRHAIATSLLIITINSLSGFIGDLVNHVVFDKRILVTVSATAITGMFAGLYLSNRIDTYKLKPVFGWFIFLMGIFILTKELFFSR</sequence>
<organism evidence="6 7">
    <name type="scientific">Niabella pedocola</name>
    <dbReference type="NCBI Taxonomy" id="1752077"/>
    <lineage>
        <taxon>Bacteria</taxon>
        <taxon>Pseudomonadati</taxon>
        <taxon>Bacteroidota</taxon>
        <taxon>Chitinophagia</taxon>
        <taxon>Chitinophagales</taxon>
        <taxon>Chitinophagaceae</taxon>
        <taxon>Niabella</taxon>
    </lineage>
</organism>
<comment type="caution">
    <text evidence="6">The sequence shown here is derived from an EMBL/GenBank/DDBJ whole genome shotgun (WGS) entry which is preliminary data.</text>
</comment>
<evidence type="ECO:0000313" key="6">
    <source>
        <dbReference type="EMBL" id="MCD2423569.1"/>
    </source>
</evidence>
<dbReference type="EMBL" id="JAJNEC010000005">
    <property type="protein sequence ID" value="MCD2423569.1"/>
    <property type="molecule type" value="Genomic_DNA"/>
</dbReference>
<feature type="transmembrane region" description="Helical" evidence="5">
    <location>
        <begin position="29"/>
        <end position="47"/>
    </location>
</feature>
<dbReference type="PANTHER" id="PTHR43701:SF2">
    <property type="entry name" value="MEMBRANE TRANSPORTER PROTEIN YJNA-RELATED"/>
    <property type="match status" value="1"/>
</dbReference>
<dbReference type="InterPro" id="IPR051598">
    <property type="entry name" value="TSUP/Inactive_protease-like"/>
</dbReference>
<evidence type="ECO:0000256" key="4">
    <source>
        <dbReference type="ARBA" id="ARBA00023136"/>
    </source>
</evidence>
<feature type="transmembrane region" description="Helical" evidence="5">
    <location>
        <begin position="5"/>
        <end position="23"/>
    </location>
</feature>
<accession>A0ABS8PR51</accession>
<evidence type="ECO:0000256" key="3">
    <source>
        <dbReference type="ARBA" id="ARBA00022989"/>
    </source>
</evidence>
<proteinExistence type="inferred from homology"/>
<dbReference type="PANTHER" id="PTHR43701">
    <property type="entry name" value="MEMBRANE TRANSPORTER PROTEIN MJ0441-RELATED"/>
    <property type="match status" value="1"/>
</dbReference>
<dbReference type="Proteomes" id="UP001199816">
    <property type="component" value="Unassembled WGS sequence"/>
</dbReference>
<feature type="transmembrane region" description="Helical" evidence="5">
    <location>
        <begin position="167"/>
        <end position="186"/>
    </location>
</feature>